<sequence>MADVQLKHGYTQIADKLLMGLIKSDLTGVQFRIVIWIIRFTYGFNRKDVKVKSLRGLAMDMNMDNRTLARAFNILIKSNVLIKSGDNTYRLNKDFEKWGSNAPPDTQTPHPKVTPERPTSDTQTPHNRHPNAPLINKVVIKNFKENLKDKGNAVEKTNGTKAMAPHVEFVERFKACYESVINKPFKFDKKQFIIAARLIKDFGYDAVVEKTRILGVMCRDQSVWFTKDGWGSFSIEKLSNRWNEILPSRIIDPDQKKRDEFMAERQKVRKQDERLRAIINPPRRN</sequence>
<evidence type="ECO:0000259" key="2">
    <source>
        <dbReference type="Pfam" id="PF04492"/>
    </source>
</evidence>
<feature type="domain" description="Bacteriophage lambda Replication protein O N-terminal" evidence="2">
    <location>
        <begin position="4"/>
        <end position="98"/>
    </location>
</feature>
<proteinExistence type="predicted"/>
<dbReference type="Pfam" id="PF04492">
    <property type="entry name" value="Phage_rep_O"/>
    <property type="match status" value="1"/>
</dbReference>
<comment type="caution">
    <text evidence="3">The sequence shown here is derived from an EMBL/GenBank/DDBJ whole genome shotgun (WGS) entry which is preliminary data.</text>
</comment>
<dbReference type="InterPro" id="IPR036388">
    <property type="entry name" value="WH-like_DNA-bd_sf"/>
</dbReference>
<evidence type="ECO:0000256" key="1">
    <source>
        <dbReference type="SAM" id="MobiDB-lite"/>
    </source>
</evidence>
<accession>A0A0F9MT92</accession>
<dbReference type="EMBL" id="LAZR01004238">
    <property type="protein sequence ID" value="KKN10510.1"/>
    <property type="molecule type" value="Genomic_DNA"/>
</dbReference>
<reference evidence="3" key="1">
    <citation type="journal article" date="2015" name="Nature">
        <title>Complex archaea that bridge the gap between prokaryotes and eukaryotes.</title>
        <authorList>
            <person name="Spang A."/>
            <person name="Saw J.H."/>
            <person name="Jorgensen S.L."/>
            <person name="Zaremba-Niedzwiedzka K."/>
            <person name="Martijn J."/>
            <person name="Lind A.E."/>
            <person name="van Eijk R."/>
            <person name="Schleper C."/>
            <person name="Guy L."/>
            <person name="Ettema T.J."/>
        </authorList>
    </citation>
    <scope>NUCLEOTIDE SEQUENCE</scope>
</reference>
<dbReference type="NCBIfam" id="TIGR01610">
    <property type="entry name" value="phage_O_Nterm"/>
    <property type="match status" value="1"/>
</dbReference>
<gene>
    <name evidence="3" type="ORF">LCGC14_1035950</name>
</gene>
<protein>
    <recommendedName>
        <fullName evidence="2">Bacteriophage lambda Replication protein O N-terminal domain-containing protein</fullName>
    </recommendedName>
</protein>
<dbReference type="InterPro" id="IPR006497">
    <property type="entry name" value="Phage_lambda_VrpO_N"/>
</dbReference>
<dbReference type="AlphaFoldDB" id="A0A0F9MT92"/>
<feature type="region of interest" description="Disordered" evidence="1">
    <location>
        <begin position="95"/>
        <end position="131"/>
    </location>
</feature>
<evidence type="ECO:0000313" key="3">
    <source>
        <dbReference type="EMBL" id="KKN10510.1"/>
    </source>
</evidence>
<dbReference type="Gene3D" id="1.10.10.10">
    <property type="entry name" value="Winged helix-like DNA-binding domain superfamily/Winged helix DNA-binding domain"/>
    <property type="match status" value="1"/>
</dbReference>
<name>A0A0F9MT92_9ZZZZ</name>
<dbReference type="GO" id="GO:0006260">
    <property type="term" value="P:DNA replication"/>
    <property type="evidence" value="ECO:0007669"/>
    <property type="project" value="InterPro"/>
</dbReference>
<organism evidence="3">
    <name type="scientific">marine sediment metagenome</name>
    <dbReference type="NCBI Taxonomy" id="412755"/>
    <lineage>
        <taxon>unclassified sequences</taxon>
        <taxon>metagenomes</taxon>
        <taxon>ecological metagenomes</taxon>
    </lineage>
</organism>